<sequence>MFFLREELKMGKLLHEEKAFGSSNNQQNKCFDKCKDFNLEEKVLSAFYVQDHFEEANRGFKSASGDDYEDDESDSRPKERAFYWESQQALLQEIEERYSLTAQKLRQEVRRILEEAREREFCRCTKPSSNACLRRILVDLLSKKGFNASLCTSKWKRTKKFPGGTHEYIEVMANSLGRKKQILLLIELEFRDQFKIAKSCQEYTNLVAQLPEIYVGKLDFLNAIVRILCNAAKKSMKDKKIYMGPWRKKSFMEMKWSSSLERKPFEQ</sequence>
<dbReference type="NCBIfam" id="TIGR01615">
    <property type="entry name" value="A_thal_3542"/>
    <property type="match status" value="1"/>
</dbReference>
<dbReference type="AlphaFoldDB" id="A0A5C7H8S5"/>
<dbReference type="EMBL" id="VAHF01000010">
    <property type="protein sequence ID" value="TXG53440.1"/>
    <property type="molecule type" value="Genomic_DNA"/>
</dbReference>
<protein>
    <recommendedName>
        <fullName evidence="3">DUF506 domain-containing protein</fullName>
    </recommendedName>
</protein>
<organism evidence="1 2">
    <name type="scientific">Acer yangbiense</name>
    <dbReference type="NCBI Taxonomy" id="1000413"/>
    <lineage>
        <taxon>Eukaryota</taxon>
        <taxon>Viridiplantae</taxon>
        <taxon>Streptophyta</taxon>
        <taxon>Embryophyta</taxon>
        <taxon>Tracheophyta</taxon>
        <taxon>Spermatophyta</taxon>
        <taxon>Magnoliopsida</taxon>
        <taxon>eudicotyledons</taxon>
        <taxon>Gunneridae</taxon>
        <taxon>Pentapetalae</taxon>
        <taxon>rosids</taxon>
        <taxon>malvids</taxon>
        <taxon>Sapindales</taxon>
        <taxon>Sapindaceae</taxon>
        <taxon>Hippocastanoideae</taxon>
        <taxon>Acereae</taxon>
        <taxon>Acer</taxon>
    </lineage>
</organism>
<dbReference type="InterPro" id="IPR006502">
    <property type="entry name" value="PDDEXK-like"/>
</dbReference>
<evidence type="ECO:0000313" key="1">
    <source>
        <dbReference type="EMBL" id="TXG53440.1"/>
    </source>
</evidence>
<gene>
    <name evidence="1" type="ORF">EZV62_022609</name>
</gene>
<dbReference type="PANTHER" id="PTHR31579:SF49">
    <property type="entry name" value="DUF506 FAMILY PROTEIN"/>
    <property type="match status" value="1"/>
</dbReference>
<dbReference type="PANTHER" id="PTHR31579">
    <property type="entry name" value="OS03G0796600 PROTEIN"/>
    <property type="match status" value="1"/>
</dbReference>
<comment type="caution">
    <text evidence="1">The sequence shown here is derived from an EMBL/GenBank/DDBJ whole genome shotgun (WGS) entry which is preliminary data.</text>
</comment>
<proteinExistence type="predicted"/>
<dbReference type="Pfam" id="PF04720">
    <property type="entry name" value="PDDEXK_6"/>
    <property type="match status" value="1"/>
</dbReference>
<keyword evidence="2" id="KW-1185">Reference proteome</keyword>
<name>A0A5C7H8S5_9ROSI</name>
<evidence type="ECO:0000313" key="2">
    <source>
        <dbReference type="Proteomes" id="UP000323000"/>
    </source>
</evidence>
<dbReference type="Proteomes" id="UP000323000">
    <property type="component" value="Chromosome 10"/>
</dbReference>
<evidence type="ECO:0008006" key="3">
    <source>
        <dbReference type="Google" id="ProtNLM"/>
    </source>
</evidence>
<accession>A0A5C7H8S5</accession>
<reference evidence="2" key="1">
    <citation type="journal article" date="2019" name="Gigascience">
        <title>De novo genome assembly of the endangered Acer yangbiense, a plant species with extremely small populations endemic to Yunnan Province, China.</title>
        <authorList>
            <person name="Yang J."/>
            <person name="Wariss H.M."/>
            <person name="Tao L."/>
            <person name="Zhang R."/>
            <person name="Yun Q."/>
            <person name="Hollingsworth P."/>
            <person name="Dao Z."/>
            <person name="Luo G."/>
            <person name="Guo H."/>
            <person name="Ma Y."/>
            <person name="Sun W."/>
        </authorList>
    </citation>
    <scope>NUCLEOTIDE SEQUENCE [LARGE SCALE GENOMIC DNA]</scope>
    <source>
        <strain evidence="2">cv. Malutang</strain>
    </source>
</reference>
<dbReference type="OrthoDB" id="747933at2759"/>